<reference evidence="3 4" key="1">
    <citation type="submission" date="2019-06" db="EMBL/GenBank/DDBJ databases">
        <title>Whole genome shotgun sequence of Streptomyces gardneri NBRC 12865.</title>
        <authorList>
            <person name="Hosoyama A."/>
            <person name="Uohara A."/>
            <person name="Ohji S."/>
            <person name="Ichikawa N."/>
        </authorList>
    </citation>
    <scope>NUCLEOTIDE SEQUENCE [LARGE SCALE GENOMIC DNA]</scope>
    <source>
        <strain evidence="3 4">NBRC 12865</strain>
    </source>
</reference>
<evidence type="ECO:0000313" key="4">
    <source>
        <dbReference type="Proteomes" id="UP000315226"/>
    </source>
</evidence>
<keyword evidence="4" id="KW-1185">Reference proteome</keyword>
<dbReference type="PANTHER" id="PTHR43798:SF31">
    <property type="entry name" value="AB HYDROLASE SUPERFAMILY PROTEIN YCLE"/>
    <property type="match status" value="1"/>
</dbReference>
<evidence type="ECO:0000256" key="1">
    <source>
        <dbReference type="ARBA" id="ARBA00022801"/>
    </source>
</evidence>
<organism evidence="3 4">
    <name type="scientific">Streptomyces gardneri</name>
    <dbReference type="NCBI Taxonomy" id="66892"/>
    <lineage>
        <taxon>Bacteria</taxon>
        <taxon>Bacillati</taxon>
        <taxon>Actinomycetota</taxon>
        <taxon>Actinomycetes</taxon>
        <taxon>Kitasatosporales</taxon>
        <taxon>Streptomycetaceae</taxon>
        <taxon>Streptomyces</taxon>
    </lineage>
</organism>
<dbReference type="Proteomes" id="UP000315226">
    <property type="component" value="Unassembled WGS sequence"/>
</dbReference>
<dbReference type="InterPro" id="IPR000073">
    <property type="entry name" value="AB_hydrolase_1"/>
</dbReference>
<evidence type="ECO:0000259" key="2">
    <source>
        <dbReference type="Pfam" id="PF12697"/>
    </source>
</evidence>
<dbReference type="GO" id="GO:0016020">
    <property type="term" value="C:membrane"/>
    <property type="evidence" value="ECO:0007669"/>
    <property type="project" value="TreeGrafter"/>
</dbReference>
<dbReference type="Gene3D" id="3.40.50.1820">
    <property type="entry name" value="alpha/beta hydrolase"/>
    <property type="match status" value="1"/>
</dbReference>
<proteinExistence type="predicted"/>
<accession>A0A4Y3RCR3</accession>
<dbReference type="PANTHER" id="PTHR43798">
    <property type="entry name" value="MONOACYLGLYCEROL LIPASE"/>
    <property type="match status" value="1"/>
</dbReference>
<evidence type="ECO:0000313" key="3">
    <source>
        <dbReference type="EMBL" id="GEB54497.1"/>
    </source>
</evidence>
<protein>
    <submittedName>
        <fullName evidence="3">Alpha/beta hydrolase</fullName>
    </submittedName>
</protein>
<dbReference type="EMBL" id="BJMN01000001">
    <property type="protein sequence ID" value="GEB54497.1"/>
    <property type="molecule type" value="Genomic_DNA"/>
</dbReference>
<dbReference type="InterPro" id="IPR029058">
    <property type="entry name" value="AB_hydrolase_fold"/>
</dbReference>
<keyword evidence="1 3" id="KW-0378">Hydrolase</keyword>
<sequence>MRGHVAARPAEWPCASWRSPNRPTRLGVMETMVTVSQGEVWADDSGGDGLPLVLLHPGVGDSAVWDPVLPALVARYRVIRYDVRGYGRSPAPTATYSTVRDLSEVLDHFAVERAVLVGSSMGGATSVNLALESPERVAGLALLVPGVTGYEGLVTGEFFERLETLAKAGDTEGIVRLGLGLWGKAGGGSPESDPVAAALFRAVLPAWFSNIDRQLPDEPAFDRLGEISAPTLLALGELDRPEVVRCNEEMAERIRDCRLVRLTASDHYPTLREPERVARLIEELYAEAV</sequence>
<dbReference type="InterPro" id="IPR050266">
    <property type="entry name" value="AB_hydrolase_sf"/>
</dbReference>
<feature type="domain" description="AB hydrolase-1" evidence="2">
    <location>
        <begin position="52"/>
        <end position="279"/>
    </location>
</feature>
<dbReference type="AlphaFoldDB" id="A0A4Y3RCR3"/>
<dbReference type="Pfam" id="PF12697">
    <property type="entry name" value="Abhydrolase_6"/>
    <property type="match status" value="1"/>
</dbReference>
<dbReference type="SUPFAM" id="SSF53474">
    <property type="entry name" value="alpha/beta-Hydrolases"/>
    <property type="match status" value="1"/>
</dbReference>
<name>A0A4Y3RCR3_9ACTN</name>
<comment type="caution">
    <text evidence="3">The sequence shown here is derived from an EMBL/GenBank/DDBJ whole genome shotgun (WGS) entry which is preliminary data.</text>
</comment>
<gene>
    <name evidence="3" type="ORF">SGA01_01020</name>
</gene>
<dbReference type="PRINTS" id="PR00111">
    <property type="entry name" value="ABHYDROLASE"/>
</dbReference>
<dbReference type="GO" id="GO:0016787">
    <property type="term" value="F:hydrolase activity"/>
    <property type="evidence" value="ECO:0007669"/>
    <property type="project" value="UniProtKB-KW"/>
</dbReference>